<dbReference type="PANTHER" id="PTHR30570">
    <property type="entry name" value="PERIPLASMIC PHOSPHATE BINDING COMPONENT OF PHOSPHATE ABC TRANSPORTER"/>
    <property type="match status" value="1"/>
</dbReference>
<evidence type="ECO:0000259" key="2">
    <source>
        <dbReference type="Pfam" id="PF12849"/>
    </source>
</evidence>
<dbReference type="InterPro" id="IPR050811">
    <property type="entry name" value="Phosphate_ABC_transporter"/>
</dbReference>
<dbReference type="Pfam" id="PF12849">
    <property type="entry name" value="PBP_like_2"/>
    <property type="match status" value="1"/>
</dbReference>
<dbReference type="Proteomes" id="UP000235836">
    <property type="component" value="Unassembled WGS sequence"/>
</dbReference>
<gene>
    <name evidence="3" type="ORF">CJ203_02610</name>
</gene>
<sequence>MIIIGTRRSIHMSRLSNRPNWTKTLPSTGATRMALGRTSSACYGSSALRCRETSTMSRNRLPLVTATLAAVAVFAAGCSSDTTPSENAIQVTGSATVEPITSYIAKRYSFDVNLEAVGSTDGFGKFCSGEADINDSSIAIPGEFQQQCADNKVEYLELPIGLDAITIVKHRDNDFATDLSVEQLHDIWAKDSAVKKWSDIDPAWPDEEIKLYGRPDGSGTLSVFEDLVLKGDEIREDYRATDDIQELSTWVAEDKNALSFMGIGNYLATEEDSLRLIDNVNVDGVAPTADETKKGSYPLARPLFIYVSKKAAEREDINGFVTTYLEHAEAVMPRVYFYQLPEEDYAAAQKRFADRTTGPDARWQP</sequence>
<feature type="domain" description="PBP" evidence="2">
    <location>
        <begin position="84"/>
        <end position="313"/>
    </location>
</feature>
<dbReference type="InterPro" id="IPR024370">
    <property type="entry name" value="PBP_domain"/>
</dbReference>
<dbReference type="Gene3D" id="3.40.190.10">
    <property type="entry name" value="Periplasmic binding protein-like II"/>
    <property type="match status" value="2"/>
</dbReference>
<dbReference type="PANTHER" id="PTHR30570:SF1">
    <property type="entry name" value="PHOSPHATE-BINDING PROTEIN PSTS"/>
    <property type="match status" value="1"/>
</dbReference>
<organism evidence="3 4">
    <name type="scientific">Corynebacterium tuscaniense</name>
    <dbReference type="NCBI Taxonomy" id="302449"/>
    <lineage>
        <taxon>Bacteria</taxon>
        <taxon>Bacillati</taxon>
        <taxon>Actinomycetota</taxon>
        <taxon>Actinomycetes</taxon>
        <taxon>Mycobacteriales</taxon>
        <taxon>Corynebacteriaceae</taxon>
        <taxon>Corynebacterium</taxon>
    </lineage>
</organism>
<dbReference type="SUPFAM" id="SSF53850">
    <property type="entry name" value="Periplasmic binding protein-like II"/>
    <property type="match status" value="1"/>
</dbReference>
<dbReference type="AlphaFoldDB" id="A0A2N6T6J0"/>
<accession>A0A2N6T6J0</accession>
<comment type="caution">
    <text evidence="3">The sequence shown here is derived from an EMBL/GenBank/DDBJ whole genome shotgun (WGS) entry which is preliminary data.</text>
</comment>
<name>A0A2N6T6J0_9CORY</name>
<evidence type="ECO:0000313" key="4">
    <source>
        <dbReference type="Proteomes" id="UP000235836"/>
    </source>
</evidence>
<evidence type="ECO:0000256" key="1">
    <source>
        <dbReference type="ARBA" id="ARBA00022729"/>
    </source>
</evidence>
<reference evidence="3 4" key="1">
    <citation type="submission" date="2017-09" db="EMBL/GenBank/DDBJ databases">
        <title>Bacterial strain isolated from the female urinary microbiota.</title>
        <authorList>
            <person name="Thomas-White K."/>
            <person name="Kumar N."/>
            <person name="Forster S."/>
            <person name="Putonti C."/>
            <person name="Lawley T."/>
            <person name="Wolfe A.J."/>
        </authorList>
    </citation>
    <scope>NUCLEOTIDE SEQUENCE [LARGE SCALE GENOMIC DNA]</scope>
    <source>
        <strain evidence="3 4">UMB0792</strain>
    </source>
</reference>
<keyword evidence="4" id="KW-1185">Reference proteome</keyword>
<dbReference type="EMBL" id="PNHG01000003">
    <property type="protein sequence ID" value="PMC64925.1"/>
    <property type="molecule type" value="Genomic_DNA"/>
</dbReference>
<protein>
    <submittedName>
        <fullName evidence="3">Phosphate ABC transporter substrate-binding protein</fullName>
    </submittedName>
</protein>
<evidence type="ECO:0000313" key="3">
    <source>
        <dbReference type="EMBL" id="PMC64925.1"/>
    </source>
</evidence>
<keyword evidence="1" id="KW-0732">Signal</keyword>
<proteinExistence type="predicted"/>